<dbReference type="InterPro" id="IPR016143">
    <property type="entry name" value="Citrate_synth-like_sm_a-sub"/>
</dbReference>
<dbReference type="UniPathway" id="UPA00223">
    <property type="reaction ID" value="UER00717"/>
</dbReference>
<dbReference type="STRING" id="402881.Plav_0857"/>
<accession>A7HRE7</accession>
<dbReference type="PANTHER" id="PTHR11739:SF23">
    <property type="entry name" value="CITRATE SYNTHASE 2-RELATED"/>
    <property type="match status" value="1"/>
</dbReference>
<dbReference type="InterPro" id="IPR036969">
    <property type="entry name" value="Citrate_synthase_sf"/>
</dbReference>
<dbReference type="InterPro" id="IPR002020">
    <property type="entry name" value="Citrate_synthase"/>
</dbReference>
<feature type="active site" evidence="6">
    <location>
        <position position="323"/>
    </location>
</feature>
<dbReference type="AlphaFoldDB" id="A7HRE7"/>
<keyword evidence="8" id="KW-0012">Acyltransferase</keyword>
<dbReference type="SUPFAM" id="SSF48256">
    <property type="entry name" value="Citrate synthase"/>
    <property type="match status" value="1"/>
</dbReference>
<dbReference type="PIRSF" id="PIRSF001369">
    <property type="entry name" value="Citrate_synth"/>
    <property type="match status" value="1"/>
</dbReference>
<dbReference type="EMBL" id="CP000774">
    <property type="protein sequence ID" value="ABS62480.1"/>
    <property type="molecule type" value="Genomic_DNA"/>
</dbReference>
<dbReference type="PROSITE" id="PS00480">
    <property type="entry name" value="CITRATE_SYNTHASE"/>
    <property type="match status" value="1"/>
</dbReference>
<name>A7HRE7_PARL1</name>
<sequence length="390" mass="41682">MMVEKLILSTEPRTASSSGLDNVVAAETMLSHVDGEAGRLIVAGYEVEDLVKAHDFEGAAAALWNAAGLENAPSEEAVRRDLGRAREAAFALVPGLLSLNCHETVTEGLRTGLSMLSDEPAEGPAKDIPAHIRALGAAAVFTAALCRAREKKSPVAPDARSGHAEDFLRMLRGEAASAAEVEALNAYLVTVADHGMNASTFTARVIASTRAGTISAVVGALCALKGPLHGGAPGPVLDMLDDIGTRENIEPWLAREIAKGERLMGFGHRVYRVRDPRADVFNKAVTILTNGNERVLFARDVEVAALAALRKAKPGNRIDTNMEYYTAVLLEALGIPREAVTSVFAMSRIAGWTAHVMEQERVGRLIRPQSKYVGEWPEDEAAALGNQYKD</sequence>
<gene>
    <name evidence="8" type="ordered locus">Plav_0857</name>
</gene>
<keyword evidence="9" id="KW-1185">Reference proteome</keyword>
<dbReference type="PANTHER" id="PTHR11739">
    <property type="entry name" value="CITRATE SYNTHASE"/>
    <property type="match status" value="1"/>
</dbReference>
<dbReference type="PRINTS" id="PR00143">
    <property type="entry name" value="CITRTSNTHASE"/>
</dbReference>
<dbReference type="HOGENOM" id="CLU_025068_2_1_5"/>
<comment type="catalytic activity">
    <reaction evidence="4">
        <text>oxaloacetate + acetyl-CoA + H2O = citrate + CoA + H(+)</text>
        <dbReference type="Rhea" id="RHEA:16845"/>
        <dbReference type="ChEBI" id="CHEBI:15377"/>
        <dbReference type="ChEBI" id="CHEBI:15378"/>
        <dbReference type="ChEBI" id="CHEBI:16452"/>
        <dbReference type="ChEBI" id="CHEBI:16947"/>
        <dbReference type="ChEBI" id="CHEBI:57287"/>
        <dbReference type="ChEBI" id="CHEBI:57288"/>
        <dbReference type="EC" id="2.3.3.16"/>
    </reaction>
</comment>
<feature type="active site" evidence="6">
    <location>
        <position position="268"/>
    </location>
</feature>
<evidence type="ECO:0000256" key="7">
    <source>
        <dbReference type="RuleBase" id="RU003406"/>
    </source>
</evidence>
<dbReference type="NCBIfam" id="NF009005">
    <property type="entry name" value="PRK12350.1"/>
    <property type="match status" value="1"/>
</dbReference>
<reference evidence="8 9" key="1">
    <citation type="journal article" date="2011" name="Stand. Genomic Sci.">
        <title>Complete genome sequence of Parvibaculum lavamentivorans type strain (DS-1(T)).</title>
        <authorList>
            <person name="Schleheck D."/>
            <person name="Weiss M."/>
            <person name="Pitluck S."/>
            <person name="Bruce D."/>
            <person name="Land M.L."/>
            <person name="Han S."/>
            <person name="Saunders E."/>
            <person name="Tapia R."/>
            <person name="Detter C."/>
            <person name="Brettin T."/>
            <person name="Han J."/>
            <person name="Woyke T."/>
            <person name="Goodwin L."/>
            <person name="Pennacchio L."/>
            <person name="Nolan M."/>
            <person name="Cook A.M."/>
            <person name="Kjelleberg S."/>
            <person name="Thomas T."/>
        </authorList>
    </citation>
    <scope>NUCLEOTIDE SEQUENCE [LARGE SCALE GENOMIC DNA]</scope>
    <source>
        <strain evidence="9">DS-1 / DSM 13023 / NCIMB 13966</strain>
    </source>
</reference>
<dbReference type="Pfam" id="PF00285">
    <property type="entry name" value="Citrate_synt"/>
    <property type="match status" value="1"/>
</dbReference>
<protein>
    <recommendedName>
        <fullName evidence="5">Citrate synthase</fullName>
    </recommendedName>
</protein>
<evidence type="ECO:0000256" key="4">
    <source>
        <dbReference type="ARBA" id="ARBA00049288"/>
    </source>
</evidence>
<evidence type="ECO:0000256" key="1">
    <source>
        <dbReference type="ARBA" id="ARBA00004751"/>
    </source>
</evidence>
<dbReference type="eggNOG" id="COG0372">
    <property type="taxonomic scope" value="Bacteria"/>
</dbReference>
<dbReference type="KEGG" id="pla:Plav_0857"/>
<evidence type="ECO:0000256" key="5">
    <source>
        <dbReference type="PIRNR" id="PIRNR001369"/>
    </source>
</evidence>
<evidence type="ECO:0000313" key="9">
    <source>
        <dbReference type="Proteomes" id="UP000006377"/>
    </source>
</evidence>
<dbReference type="GO" id="GO:0006099">
    <property type="term" value="P:tricarboxylic acid cycle"/>
    <property type="evidence" value="ECO:0007669"/>
    <property type="project" value="UniProtKB-UniPathway"/>
</dbReference>
<dbReference type="CDD" id="cd06109">
    <property type="entry name" value="BsCS-I_like"/>
    <property type="match status" value="1"/>
</dbReference>
<keyword evidence="3 5" id="KW-0808">Transferase</keyword>
<dbReference type="GO" id="GO:0036440">
    <property type="term" value="F:citrate synthase activity"/>
    <property type="evidence" value="ECO:0007669"/>
    <property type="project" value="UniProtKB-EC"/>
</dbReference>
<dbReference type="InterPro" id="IPR024176">
    <property type="entry name" value="Citrate_synthase_bac-typ"/>
</dbReference>
<evidence type="ECO:0000256" key="6">
    <source>
        <dbReference type="PIRSR" id="PIRSR001369-1"/>
    </source>
</evidence>
<proteinExistence type="inferred from homology"/>
<comment type="similarity">
    <text evidence="2 5 7">Belongs to the citrate synthase family.</text>
</comment>
<evidence type="ECO:0000256" key="2">
    <source>
        <dbReference type="ARBA" id="ARBA00010566"/>
    </source>
</evidence>
<dbReference type="GO" id="GO:0005829">
    <property type="term" value="C:cytosol"/>
    <property type="evidence" value="ECO:0007669"/>
    <property type="project" value="TreeGrafter"/>
</dbReference>
<evidence type="ECO:0000256" key="3">
    <source>
        <dbReference type="ARBA" id="ARBA00022679"/>
    </source>
</evidence>
<dbReference type="Proteomes" id="UP000006377">
    <property type="component" value="Chromosome"/>
</dbReference>
<dbReference type="GO" id="GO:0005975">
    <property type="term" value="P:carbohydrate metabolic process"/>
    <property type="evidence" value="ECO:0007669"/>
    <property type="project" value="TreeGrafter"/>
</dbReference>
<evidence type="ECO:0000313" key="8">
    <source>
        <dbReference type="EMBL" id="ABS62480.1"/>
    </source>
</evidence>
<comment type="pathway">
    <text evidence="1">Carbohydrate metabolism; tricarboxylic acid cycle; isocitrate from oxaloacetate: step 1/2.</text>
</comment>
<organism evidence="8 9">
    <name type="scientific">Parvibaculum lavamentivorans (strain DS-1 / DSM 13023 / NCIMB 13966)</name>
    <dbReference type="NCBI Taxonomy" id="402881"/>
    <lineage>
        <taxon>Bacteria</taxon>
        <taxon>Pseudomonadati</taxon>
        <taxon>Pseudomonadota</taxon>
        <taxon>Alphaproteobacteria</taxon>
        <taxon>Hyphomicrobiales</taxon>
        <taxon>Parvibaculaceae</taxon>
        <taxon>Parvibaculum</taxon>
    </lineage>
</organism>
<dbReference type="InterPro" id="IPR019810">
    <property type="entry name" value="Citrate_synthase_AS"/>
</dbReference>
<dbReference type="RefSeq" id="WP_012109730.1">
    <property type="nucleotide sequence ID" value="NC_009719.1"/>
</dbReference>
<dbReference type="Gene3D" id="1.10.230.10">
    <property type="entry name" value="Cytochrome P450-Terp, domain 2"/>
    <property type="match status" value="1"/>
</dbReference>
<dbReference type="Gene3D" id="1.10.580.10">
    <property type="entry name" value="Citrate Synthase, domain 1"/>
    <property type="match status" value="1"/>
</dbReference>
<dbReference type="InterPro" id="IPR016142">
    <property type="entry name" value="Citrate_synth-like_lrg_a-sub"/>
</dbReference>